<accession>A0A1G8DYY6</accession>
<sequence>MDPAAKDIRAEDGTDPASDFVQSILSALPDRGHDASTRSAQRRWYESLSEQDQMLVRDRLREEIARIRGEFGKKRDSSSISALRLRDHG</sequence>
<keyword evidence="2" id="KW-1185">Reference proteome</keyword>
<evidence type="ECO:0000313" key="1">
    <source>
        <dbReference type="EMBL" id="SDH62805.1"/>
    </source>
</evidence>
<organism evidence="1 2">
    <name type="scientific">Pseudomonas abietaniphila</name>
    <dbReference type="NCBI Taxonomy" id="89065"/>
    <lineage>
        <taxon>Bacteria</taxon>
        <taxon>Pseudomonadati</taxon>
        <taxon>Pseudomonadota</taxon>
        <taxon>Gammaproteobacteria</taxon>
        <taxon>Pseudomonadales</taxon>
        <taxon>Pseudomonadaceae</taxon>
        <taxon>Pseudomonas</taxon>
    </lineage>
</organism>
<dbReference type="AlphaFoldDB" id="A0A1G8DYY6"/>
<gene>
    <name evidence="1" type="ORF">SAMN05216605_107188</name>
</gene>
<name>A0A1G8DYY6_9PSED</name>
<dbReference type="Proteomes" id="UP000182894">
    <property type="component" value="Unassembled WGS sequence"/>
</dbReference>
<dbReference type="EMBL" id="FNCO01000007">
    <property type="protein sequence ID" value="SDH62805.1"/>
    <property type="molecule type" value="Genomic_DNA"/>
</dbReference>
<proteinExistence type="predicted"/>
<evidence type="ECO:0000313" key="2">
    <source>
        <dbReference type="Proteomes" id="UP000182894"/>
    </source>
</evidence>
<reference evidence="2" key="1">
    <citation type="submission" date="2016-10" db="EMBL/GenBank/DDBJ databases">
        <authorList>
            <person name="Varghese N."/>
            <person name="Submissions S."/>
        </authorList>
    </citation>
    <scope>NUCLEOTIDE SEQUENCE [LARGE SCALE GENOMIC DNA]</scope>
    <source>
        <strain evidence="2">ATCC 700689</strain>
    </source>
</reference>
<protein>
    <submittedName>
        <fullName evidence="1">Uncharacterized protein</fullName>
    </submittedName>
</protein>